<feature type="region of interest" description="Disordered" evidence="14">
    <location>
        <begin position="565"/>
        <end position="675"/>
    </location>
</feature>
<keyword evidence="5 11" id="KW-0547">Nucleotide-binding</keyword>
<protein>
    <recommendedName>
        <fullName evidence="1">non-specific serine/threonine protein kinase</fullName>
        <ecNumber evidence="1">2.7.11.1</ecNumber>
    </recommendedName>
</protein>
<dbReference type="OMA" id="FYHRQFD"/>
<dbReference type="SMART" id="SM00220">
    <property type="entry name" value="S_TKc"/>
    <property type="match status" value="1"/>
</dbReference>
<dbReference type="PROSITE" id="PS00107">
    <property type="entry name" value="PROTEIN_KINASE_ATP"/>
    <property type="match status" value="1"/>
</dbReference>
<feature type="compositionally biased region" description="Polar residues" evidence="14">
    <location>
        <begin position="427"/>
        <end position="440"/>
    </location>
</feature>
<evidence type="ECO:0000256" key="1">
    <source>
        <dbReference type="ARBA" id="ARBA00012513"/>
    </source>
</evidence>
<dbReference type="Pfam" id="PF00069">
    <property type="entry name" value="Pkinase"/>
    <property type="match status" value="1"/>
</dbReference>
<dbReference type="AlphaFoldDB" id="A0A1G4MHH0"/>
<evidence type="ECO:0000313" key="17">
    <source>
        <dbReference type="Proteomes" id="UP000190831"/>
    </source>
</evidence>
<feature type="binding site" evidence="11">
    <location>
        <position position="171"/>
    </location>
    <ligand>
        <name>ATP</name>
        <dbReference type="ChEBI" id="CHEBI:30616"/>
    </ligand>
</feature>
<feature type="region of interest" description="Disordered" evidence="14">
    <location>
        <begin position="537"/>
        <end position="556"/>
    </location>
</feature>
<dbReference type="SUPFAM" id="SSF56112">
    <property type="entry name" value="Protein kinase-like (PK-like)"/>
    <property type="match status" value="1"/>
</dbReference>
<dbReference type="InterPro" id="IPR000719">
    <property type="entry name" value="Prot_kinase_dom"/>
</dbReference>
<evidence type="ECO:0000256" key="10">
    <source>
        <dbReference type="PIRSR" id="PIRSR630616-1"/>
    </source>
</evidence>
<reference evidence="16 17" key="1">
    <citation type="submission" date="2016-03" db="EMBL/GenBank/DDBJ databases">
        <authorList>
            <person name="Devillers H."/>
        </authorList>
    </citation>
    <scope>NUCLEOTIDE SEQUENCE [LARGE SCALE GENOMIC DNA]</scope>
    <source>
        <strain evidence="16">CBS 6772</strain>
    </source>
</reference>
<feature type="compositionally biased region" description="Basic and acidic residues" evidence="14">
    <location>
        <begin position="501"/>
        <end position="515"/>
    </location>
</feature>
<feature type="compositionally biased region" description="Polar residues" evidence="14">
    <location>
        <begin position="732"/>
        <end position="743"/>
    </location>
</feature>
<accession>A0A1G4MHH0</accession>
<evidence type="ECO:0000256" key="3">
    <source>
        <dbReference type="ARBA" id="ARBA00022553"/>
    </source>
</evidence>
<feature type="compositionally biased region" description="Low complexity" evidence="14">
    <location>
        <begin position="643"/>
        <end position="662"/>
    </location>
</feature>
<dbReference type="CDD" id="cd14003">
    <property type="entry name" value="STKc_AMPK-like"/>
    <property type="match status" value="1"/>
</dbReference>
<feature type="region of interest" description="Disordered" evidence="14">
    <location>
        <begin position="402"/>
        <end position="444"/>
    </location>
</feature>
<feature type="domain" description="Protein kinase" evidence="15">
    <location>
        <begin position="37"/>
        <end position="283"/>
    </location>
</feature>
<evidence type="ECO:0000256" key="14">
    <source>
        <dbReference type="SAM" id="MobiDB-lite"/>
    </source>
</evidence>
<dbReference type="Gene3D" id="1.10.510.10">
    <property type="entry name" value="Transferase(Phosphotransferase) domain 1"/>
    <property type="match status" value="1"/>
</dbReference>
<dbReference type="PROSITE" id="PS00108">
    <property type="entry name" value="PROTEIN_KINASE_ST"/>
    <property type="match status" value="1"/>
</dbReference>
<keyword evidence="4" id="KW-0808">Transferase</keyword>
<keyword evidence="2" id="KW-0723">Serine/threonine-protein kinase</keyword>
<dbReference type="EMBL" id="LT598486">
    <property type="protein sequence ID" value="SCW03366.1"/>
    <property type="molecule type" value="Genomic_DNA"/>
</dbReference>
<proteinExistence type="predicted"/>
<feature type="binding site" evidence="11 13">
    <location>
        <position position="66"/>
    </location>
    <ligand>
        <name>ATP</name>
        <dbReference type="ChEBI" id="CHEBI:30616"/>
    </ligand>
</feature>
<dbReference type="InterPro" id="IPR030616">
    <property type="entry name" value="Aur-like"/>
</dbReference>
<sequence>MFPSKVEQNNLKATIAASYNKLYGQFSSKELSEVGNYKILKLIGEGSFGKVYLACHRLTHIKVVLKMGSKNDPNVVREVFYHRQFDYSYITKLYEVIVTENYVWMALEYCPGKELYEYLLTKKHIPLDECARLFSQVVGAVFYAHSLQCVHRDLKLENILLDKKGQAKLTDFGFTRECATKSLLETICGTTVYMAPELIERKCYDGFKIDTWSLGVILYTMIHGTMPFDEDDETKTKWKIVNDNPTYNESLISSDAKDLVEKLLQKDPIQRPSLNEVLLHPFLQPNGGMILERTEKIIKRQRQGPKNFHGKLERRLLKRLKQVGFDSQAIKHSVNKRKCDSLSGMWLLLLERERRIEYSKYPKRSRSVLSVRKVFESTPPLKQQDDNLLEFNEPCATSSVKRILSRKSDTASIHQPINKPSRKSSLRHASSNNEQDSLSGRQKKNNIFMKMTNFFKNKKQSTYRDNPSVTNTPLNIRANDKRKRKTNSSESRRISPKVSPKKPERNNSLKREDARSSSTPVKSEVLTIEEPVLKKFKSTTSSEISHQTSLGNYDSEFDNRTTISARQTAPDGQKFSPAQKGRPLSMLSQHSEISNDTYNSEYSTDGNQSNSKPSSVGNITTRQTNSVSISAHSTNTDGPSVYSRGGARRSMSIMSSASSASERSSRTDSFYDISTASSPKTMDIRALNGNMVADTVAPRIAVGSSWLAKRGRSPISRRGRLPKRNISRKLLNRNSSATQSVIQEESSFEDEEEPPEVLRPSEEFPNTDDPNLTGEEDNLKSESGTASKASTPANPAILSEVNRPGILNMARSFSGGSGWSHNYAAEHAHSSEMLPSQNTDEHLEVGFADDEDNSLEDEQENEKNETI</sequence>
<organism evidence="16 17">
    <name type="scientific">Lachancea fermentati</name>
    <name type="common">Zygosaccharomyces fermentati</name>
    <dbReference type="NCBI Taxonomy" id="4955"/>
    <lineage>
        <taxon>Eukaryota</taxon>
        <taxon>Fungi</taxon>
        <taxon>Dikarya</taxon>
        <taxon>Ascomycota</taxon>
        <taxon>Saccharomycotina</taxon>
        <taxon>Saccharomycetes</taxon>
        <taxon>Saccharomycetales</taxon>
        <taxon>Saccharomycetaceae</taxon>
        <taxon>Lachancea</taxon>
    </lineage>
</organism>
<feature type="compositionally biased region" description="Acidic residues" evidence="14">
    <location>
        <begin position="746"/>
        <end position="755"/>
    </location>
</feature>
<evidence type="ECO:0000256" key="7">
    <source>
        <dbReference type="ARBA" id="ARBA00022840"/>
    </source>
</evidence>
<evidence type="ECO:0000256" key="12">
    <source>
        <dbReference type="PIRSR" id="PIRSR630616-3"/>
    </source>
</evidence>
<dbReference type="InterPro" id="IPR017441">
    <property type="entry name" value="Protein_kinase_ATP_BS"/>
</dbReference>
<evidence type="ECO:0000256" key="6">
    <source>
        <dbReference type="ARBA" id="ARBA00022777"/>
    </source>
</evidence>
<evidence type="ECO:0000256" key="2">
    <source>
        <dbReference type="ARBA" id="ARBA00022527"/>
    </source>
</evidence>
<evidence type="ECO:0000256" key="9">
    <source>
        <dbReference type="ARBA" id="ARBA00048679"/>
    </source>
</evidence>
<dbReference type="FunFam" id="1.10.510.10:FF:000650">
    <property type="entry name" value="Serine/threonine-protein kinase ppk16"/>
    <property type="match status" value="1"/>
</dbReference>
<gene>
    <name evidence="16" type="ORF">LAFE_0G08834G</name>
</gene>
<dbReference type="OrthoDB" id="942095at2759"/>
<dbReference type="GO" id="GO:0005524">
    <property type="term" value="F:ATP binding"/>
    <property type="evidence" value="ECO:0007669"/>
    <property type="project" value="UniProtKB-UniRule"/>
</dbReference>
<keyword evidence="6" id="KW-0418">Kinase</keyword>
<name>A0A1G4MHH0_LACFM</name>
<evidence type="ECO:0000313" key="16">
    <source>
        <dbReference type="EMBL" id="SCW03366.1"/>
    </source>
</evidence>
<evidence type="ECO:0000256" key="8">
    <source>
        <dbReference type="ARBA" id="ARBA00047899"/>
    </source>
</evidence>
<keyword evidence="3" id="KW-0597">Phosphoprotein</keyword>
<dbReference type="STRING" id="4955.A0A1G4MHH0"/>
<dbReference type="InterPro" id="IPR008271">
    <property type="entry name" value="Ser/Thr_kinase_AS"/>
</dbReference>
<feature type="binding site" evidence="11">
    <location>
        <begin position="157"/>
        <end position="158"/>
    </location>
    <ligand>
        <name>ATP</name>
        <dbReference type="ChEBI" id="CHEBI:30616"/>
    </ligand>
</feature>
<evidence type="ECO:0000259" key="15">
    <source>
        <dbReference type="PROSITE" id="PS50011"/>
    </source>
</evidence>
<feature type="compositionally biased region" description="Acidic residues" evidence="14">
    <location>
        <begin position="847"/>
        <end position="860"/>
    </location>
</feature>
<feature type="compositionally biased region" description="Basic residues" evidence="14">
    <location>
        <begin position="711"/>
        <end position="731"/>
    </location>
</feature>
<dbReference type="PROSITE" id="PS50011">
    <property type="entry name" value="PROTEIN_KINASE_DOM"/>
    <property type="match status" value="1"/>
</dbReference>
<dbReference type="EC" id="2.7.11.1" evidence="1"/>
<feature type="compositionally biased region" description="Polar residues" evidence="14">
    <location>
        <begin position="586"/>
        <end position="638"/>
    </location>
</feature>
<dbReference type="GO" id="GO:0004674">
    <property type="term" value="F:protein serine/threonine kinase activity"/>
    <property type="evidence" value="ECO:0007669"/>
    <property type="project" value="UniProtKB-KW"/>
</dbReference>
<evidence type="ECO:0000256" key="11">
    <source>
        <dbReference type="PIRSR" id="PIRSR630616-2"/>
    </source>
</evidence>
<dbReference type="InterPro" id="IPR011009">
    <property type="entry name" value="Kinase-like_dom_sf"/>
</dbReference>
<feature type="region of interest" description="Disordered" evidence="14">
    <location>
        <begin position="458"/>
        <end position="523"/>
    </location>
</feature>
<feature type="compositionally biased region" description="Polar residues" evidence="14">
    <location>
        <begin position="781"/>
        <end position="793"/>
    </location>
</feature>
<feature type="cross-link" description="Glycyl lysine isopeptide (Lys-Gly) (interchain with G-Cter in SUMO2)" evidence="12">
    <location>
        <position position="155"/>
    </location>
</feature>
<feature type="region of interest" description="Disordered" evidence="14">
    <location>
        <begin position="847"/>
        <end position="867"/>
    </location>
</feature>
<feature type="compositionally biased region" description="Polar residues" evidence="14">
    <location>
        <begin position="463"/>
        <end position="474"/>
    </location>
</feature>
<feature type="region of interest" description="Disordered" evidence="14">
    <location>
        <begin position="711"/>
        <end position="799"/>
    </location>
</feature>
<feature type="active site" description="Proton acceptor" evidence="10">
    <location>
        <position position="153"/>
    </location>
</feature>
<dbReference type="PANTHER" id="PTHR24350">
    <property type="entry name" value="SERINE/THREONINE-PROTEIN KINASE IAL-RELATED"/>
    <property type="match status" value="1"/>
</dbReference>
<evidence type="ECO:0000256" key="5">
    <source>
        <dbReference type="ARBA" id="ARBA00022741"/>
    </source>
</evidence>
<evidence type="ECO:0000256" key="4">
    <source>
        <dbReference type="ARBA" id="ARBA00022679"/>
    </source>
</evidence>
<feature type="compositionally biased region" description="Polar residues" evidence="14">
    <location>
        <begin position="538"/>
        <end position="552"/>
    </location>
</feature>
<dbReference type="Proteomes" id="UP000190831">
    <property type="component" value="Chromosome G"/>
</dbReference>
<keyword evidence="17" id="KW-1185">Reference proteome</keyword>
<comment type="catalytic activity">
    <reaction evidence="9">
        <text>L-seryl-[protein] + ATP = O-phospho-L-seryl-[protein] + ADP + H(+)</text>
        <dbReference type="Rhea" id="RHEA:17989"/>
        <dbReference type="Rhea" id="RHEA-COMP:9863"/>
        <dbReference type="Rhea" id="RHEA-COMP:11604"/>
        <dbReference type="ChEBI" id="CHEBI:15378"/>
        <dbReference type="ChEBI" id="CHEBI:29999"/>
        <dbReference type="ChEBI" id="CHEBI:30616"/>
        <dbReference type="ChEBI" id="CHEBI:83421"/>
        <dbReference type="ChEBI" id="CHEBI:456216"/>
        <dbReference type="EC" id="2.7.11.1"/>
    </reaction>
</comment>
<evidence type="ECO:0000256" key="13">
    <source>
        <dbReference type="PROSITE-ProRule" id="PRU10141"/>
    </source>
</evidence>
<comment type="catalytic activity">
    <reaction evidence="8">
        <text>L-threonyl-[protein] + ATP = O-phospho-L-threonyl-[protein] + ADP + H(+)</text>
        <dbReference type="Rhea" id="RHEA:46608"/>
        <dbReference type="Rhea" id="RHEA-COMP:11060"/>
        <dbReference type="Rhea" id="RHEA-COMP:11605"/>
        <dbReference type="ChEBI" id="CHEBI:15378"/>
        <dbReference type="ChEBI" id="CHEBI:30013"/>
        <dbReference type="ChEBI" id="CHEBI:30616"/>
        <dbReference type="ChEBI" id="CHEBI:61977"/>
        <dbReference type="ChEBI" id="CHEBI:456216"/>
        <dbReference type="EC" id="2.7.11.1"/>
    </reaction>
</comment>
<keyword evidence="7 11" id="KW-0067">ATP-binding</keyword>